<dbReference type="OrthoDB" id="2851338at2759"/>
<evidence type="ECO:0000313" key="1">
    <source>
        <dbReference type="EMBL" id="OJJ54847.1"/>
    </source>
</evidence>
<dbReference type="GeneID" id="63766705"/>
<sequence length="218" mass="24540">MAAHRDLLYVSSRVRSPPRISVDGFHAWYDNVHVPDVLKTSAVSTASRYHAATETASWPFLAIYPVHDLPQFTTTGEYTSIPFTSDALPGPTHSCFDVAQFDIRAYRPVASGPESDILADVACDLLIVEFNLPSDVDETSSEAIQNWFTETFACQRSQRMGIYKFWNVLYQDEKPGTLPTYMALIQINGGDEDYSKDFKQIQSAIPAQWKLRRAFSSE</sequence>
<protein>
    <recommendedName>
        <fullName evidence="3">EthD domain-containing protein</fullName>
    </recommendedName>
</protein>
<evidence type="ECO:0008006" key="3">
    <source>
        <dbReference type="Google" id="ProtNLM"/>
    </source>
</evidence>
<dbReference type="AlphaFoldDB" id="A0A1L9T612"/>
<accession>A0A1L9T612</accession>
<dbReference type="Proteomes" id="UP000184356">
    <property type="component" value="Unassembled WGS sequence"/>
</dbReference>
<dbReference type="EMBL" id="KV878594">
    <property type="protein sequence ID" value="OJJ54847.1"/>
    <property type="molecule type" value="Genomic_DNA"/>
</dbReference>
<reference evidence="2" key="1">
    <citation type="journal article" date="2017" name="Genome Biol.">
        <title>Comparative genomics reveals high biological diversity and specific adaptations in the industrially and medically important fungal genus Aspergillus.</title>
        <authorList>
            <person name="de Vries R.P."/>
            <person name="Riley R."/>
            <person name="Wiebenga A."/>
            <person name="Aguilar-Osorio G."/>
            <person name="Amillis S."/>
            <person name="Uchima C.A."/>
            <person name="Anderluh G."/>
            <person name="Asadollahi M."/>
            <person name="Askin M."/>
            <person name="Barry K."/>
            <person name="Battaglia E."/>
            <person name="Bayram O."/>
            <person name="Benocci T."/>
            <person name="Braus-Stromeyer S.A."/>
            <person name="Caldana C."/>
            <person name="Canovas D."/>
            <person name="Cerqueira G.C."/>
            <person name="Chen F."/>
            <person name="Chen W."/>
            <person name="Choi C."/>
            <person name="Clum A."/>
            <person name="Dos Santos R.A."/>
            <person name="Damasio A.R."/>
            <person name="Diallinas G."/>
            <person name="Emri T."/>
            <person name="Fekete E."/>
            <person name="Flipphi M."/>
            <person name="Freyberg S."/>
            <person name="Gallo A."/>
            <person name="Gournas C."/>
            <person name="Habgood R."/>
            <person name="Hainaut M."/>
            <person name="Harispe M.L."/>
            <person name="Henrissat B."/>
            <person name="Hilden K.S."/>
            <person name="Hope R."/>
            <person name="Hossain A."/>
            <person name="Karabika E."/>
            <person name="Karaffa L."/>
            <person name="Karanyi Z."/>
            <person name="Krasevec N."/>
            <person name="Kuo A."/>
            <person name="Kusch H."/>
            <person name="LaButti K."/>
            <person name="Lagendijk E.L."/>
            <person name="Lapidus A."/>
            <person name="Levasseur A."/>
            <person name="Lindquist E."/>
            <person name="Lipzen A."/>
            <person name="Logrieco A.F."/>
            <person name="MacCabe A."/>
            <person name="Maekelae M.R."/>
            <person name="Malavazi I."/>
            <person name="Melin P."/>
            <person name="Meyer V."/>
            <person name="Mielnichuk N."/>
            <person name="Miskei M."/>
            <person name="Molnar A.P."/>
            <person name="Mule G."/>
            <person name="Ngan C.Y."/>
            <person name="Orejas M."/>
            <person name="Orosz E."/>
            <person name="Ouedraogo J.P."/>
            <person name="Overkamp K.M."/>
            <person name="Park H.-S."/>
            <person name="Perrone G."/>
            <person name="Piumi F."/>
            <person name="Punt P.J."/>
            <person name="Ram A.F."/>
            <person name="Ramon A."/>
            <person name="Rauscher S."/>
            <person name="Record E."/>
            <person name="Riano-Pachon D.M."/>
            <person name="Robert V."/>
            <person name="Roehrig J."/>
            <person name="Ruller R."/>
            <person name="Salamov A."/>
            <person name="Salih N.S."/>
            <person name="Samson R.A."/>
            <person name="Sandor E."/>
            <person name="Sanguinetti M."/>
            <person name="Schuetze T."/>
            <person name="Sepcic K."/>
            <person name="Shelest E."/>
            <person name="Sherlock G."/>
            <person name="Sophianopoulou V."/>
            <person name="Squina F.M."/>
            <person name="Sun H."/>
            <person name="Susca A."/>
            <person name="Todd R.B."/>
            <person name="Tsang A."/>
            <person name="Unkles S.E."/>
            <person name="van de Wiele N."/>
            <person name="van Rossen-Uffink D."/>
            <person name="Oliveira J.V."/>
            <person name="Vesth T.C."/>
            <person name="Visser J."/>
            <person name="Yu J.-H."/>
            <person name="Zhou M."/>
            <person name="Andersen M.R."/>
            <person name="Archer D.B."/>
            <person name="Baker S.E."/>
            <person name="Benoit I."/>
            <person name="Brakhage A.A."/>
            <person name="Braus G.H."/>
            <person name="Fischer R."/>
            <person name="Frisvad J.C."/>
            <person name="Goldman G.H."/>
            <person name="Houbraken J."/>
            <person name="Oakley B."/>
            <person name="Pocsi I."/>
            <person name="Scazzocchio C."/>
            <person name="Seiboth B."/>
            <person name="vanKuyk P.A."/>
            <person name="Wortman J."/>
            <person name="Dyer P.S."/>
            <person name="Grigoriev I.V."/>
        </authorList>
    </citation>
    <scope>NUCLEOTIDE SEQUENCE [LARGE SCALE GENOMIC DNA]</scope>
    <source>
        <strain evidence="2">CBS 593.65</strain>
    </source>
</reference>
<dbReference type="RefSeq" id="XP_040698653.1">
    <property type="nucleotide sequence ID" value="XM_040850632.1"/>
</dbReference>
<organism evidence="1 2">
    <name type="scientific">Aspergillus sydowii CBS 593.65</name>
    <dbReference type="NCBI Taxonomy" id="1036612"/>
    <lineage>
        <taxon>Eukaryota</taxon>
        <taxon>Fungi</taxon>
        <taxon>Dikarya</taxon>
        <taxon>Ascomycota</taxon>
        <taxon>Pezizomycotina</taxon>
        <taxon>Eurotiomycetes</taxon>
        <taxon>Eurotiomycetidae</taxon>
        <taxon>Eurotiales</taxon>
        <taxon>Aspergillaceae</taxon>
        <taxon>Aspergillus</taxon>
        <taxon>Aspergillus subgen. Nidulantes</taxon>
    </lineage>
</organism>
<keyword evidence="2" id="KW-1185">Reference proteome</keyword>
<proteinExistence type="predicted"/>
<dbReference type="VEuPathDB" id="FungiDB:ASPSYDRAFT_72151"/>
<evidence type="ECO:0000313" key="2">
    <source>
        <dbReference type="Proteomes" id="UP000184356"/>
    </source>
</evidence>
<name>A0A1L9T612_9EURO</name>
<gene>
    <name evidence="1" type="ORF">ASPSYDRAFT_72151</name>
</gene>